<dbReference type="AlphaFoldDB" id="A0AAP0Q9R7"/>
<gene>
    <name evidence="1" type="ORF">WN944_028784</name>
</gene>
<evidence type="ECO:0000313" key="1">
    <source>
        <dbReference type="EMBL" id="KAK9176765.1"/>
    </source>
</evidence>
<evidence type="ECO:0000313" key="2">
    <source>
        <dbReference type="Proteomes" id="UP001428341"/>
    </source>
</evidence>
<name>A0AAP0Q9R7_9ROSI</name>
<accession>A0AAP0Q9R7</accession>
<keyword evidence="2" id="KW-1185">Reference proteome</keyword>
<comment type="caution">
    <text evidence="1">The sequence shown here is derived from an EMBL/GenBank/DDBJ whole genome shotgun (WGS) entry which is preliminary data.</text>
</comment>
<dbReference type="EMBL" id="JBCGBO010000025">
    <property type="protein sequence ID" value="KAK9176765.1"/>
    <property type="molecule type" value="Genomic_DNA"/>
</dbReference>
<proteinExistence type="predicted"/>
<sequence>MDEFETCTEAGMLVLLILYRNNYPWPLSATKRSVHFRLVSLIIKKGDVMNKLVAISCLRRPAWLSDFETSSSCFTE</sequence>
<protein>
    <submittedName>
        <fullName evidence="1">Uncharacterized protein</fullName>
    </submittedName>
</protein>
<organism evidence="1 2">
    <name type="scientific">Citrus x changshan-huyou</name>
    <dbReference type="NCBI Taxonomy" id="2935761"/>
    <lineage>
        <taxon>Eukaryota</taxon>
        <taxon>Viridiplantae</taxon>
        <taxon>Streptophyta</taxon>
        <taxon>Embryophyta</taxon>
        <taxon>Tracheophyta</taxon>
        <taxon>Spermatophyta</taxon>
        <taxon>Magnoliopsida</taxon>
        <taxon>eudicotyledons</taxon>
        <taxon>Gunneridae</taxon>
        <taxon>Pentapetalae</taxon>
        <taxon>rosids</taxon>
        <taxon>malvids</taxon>
        <taxon>Sapindales</taxon>
        <taxon>Rutaceae</taxon>
        <taxon>Aurantioideae</taxon>
        <taxon>Citrus</taxon>
    </lineage>
</organism>
<dbReference type="Proteomes" id="UP001428341">
    <property type="component" value="Unassembled WGS sequence"/>
</dbReference>
<reference evidence="1 2" key="1">
    <citation type="submission" date="2024-05" db="EMBL/GenBank/DDBJ databases">
        <title>Haplotype-resolved chromosome-level genome assembly of Huyou (Citrus changshanensis).</title>
        <authorList>
            <person name="Miao C."/>
            <person name="Chen W."/>
            <person name="Wu Y."/>
            <person name="Wang L."/>
            <person name="Zhao S."/>
            <person name="Grierson D."/>
            <person name="Xu C."/>
            <person name="Chen K."/>
        </authorList>
    </citation>
    <scope>NUCLEOTIDE SEQUENCE [LARGE SCALE GENOMIC DNA]</scope>
    <source>
        <strain evidence="1">01-14</strain>
        <tissue evidence="1">Leaf</tissue>
    </source>
</reference>